<accession>B4JF58</accession>
<feature type="active site" description="Acyl-ester intermediate" evidence="1">
    <location>
        <position position="228"/>
    </location>
</feature>
<sequence>MEFLLRLLLIIVKFSTRILNAVHNAIRGPQQQQKPESSCLPAITNRLLTLSAQELRTQLRSRQLTAVELVTVYIERIKAVNSQLNAVVEDRFEAALLEAAAVDKRIAAAGDVEQLFERQPLLGLPVTVKESCALAGMSFAVGSLARSKMRADSDGAAVGRVRAAGAIPLLVSATPEYCFSIDTDTLLNGRCRNPYDLKRTPGGSSGGEGALNGAGASLFGIGSDIGGSIRIPSLFCGVFGHKPTGGVVSVAGHFPNSDDADFANYLVLGPITRFAVDLALLLEVMAGENASQLHLHDPQPQLGKLRVLFSTAGFVGLNGRMHHTVDRDIKRRMRDALSYLVSIGLQVKRAQLPAGFNNSMEIAMSSIARLQQMPYALGEPTKGSVCETLVQVMRSLLKLSNHTTNALIFDLLRRAKAFMPGQRLEYYQKEAQTLAVELTQMLGEDGVLIFPTMHAAAPLHGWSSLQMWGVDLTLIFNVLGMPVTHVPMGRNRLGLPIGFSVIAAPFQDRLCLRIAVEMEREFGGWRPPSPITLSN</sequence>
<dbReference type="PANTHER" id="PTHR43372">
    <property type="entry name" value="FATTY-ACID AMIDE HYDROLASE"/>
    <property type="match status" value="1"/>
</dbReference>
<dbReference type="EMBL" id="CH916369">
    <property type="protein sequence ID" value="EDV93339.1"/>
    <property type="molecule type" value="Genomic_DNA"/>
</dbReference>
<gene>
    <name evidence="4" type="primary">Dgri\GH18322</name>
    <name evidence="4" type="ORF">Dgri_GH18322</name>
</gene>
<dbReference type="OrthoDB" id="6428749at2759"/>
<dbReference type="KEGG" id="dgr:6563315"/>
<feature type="active site" description="Charge relay system" evidence="1">
    <location>
        <position position="204"/>
    </location>
</feature>
<protein>
    <submittedName>
        <fullName evidence="4">GH18322</fullName>
    </submittedName>
</protein>
<dbReference type="STRING" id="7222.B4JF58"/>
<dbReference type="SUPFAM" id="SSF75304">
    <property type="entry name" value="Amidase signature (AS) enzymes"/>
    <property type="match status" value="1"/>
</dbReference>
<keyword evidence="2" id="KW-0732">Signal</keyword>
<dbReference type="Proteomes" id="UP000001070">
    <property type="component" value="Unassembled WGS sequence"/>
</dbReference>
<dbReference type="OMA" id="DRSDWYR"/>
<feature type="domain" description="Amidase" evidence="3">
    <location>
        <begin position="68"/>
        <end position="512"/>
    </location>
</feature>
<organism evidence="5">
    <name type="scientific">Drosophila grimshawi</name>
    <name type="common">Hawaiian fruit fly</name>
    <name type="synonym">Idiomyia grimshawi</name>
    <dbReference type="NCBI Taxonomy" id="7222"/>
    <lineage>
        <taxon>Eukaryota</taxon>
        <taxon>Metazoa</taxon>
        <taxon>Ecdysozoa</taxon>
        <taxon>Arthropoda</taxon>
        <taxon>Hexapoda</taxon>
        <taxon>Insecta</taxon>
        <taxon>Pterygota</taxon>
        <taxon>Neoptera</taxon>
        <taxon>Endopterygota</taxon>
        <taxon>Diptera</taxon>
        <taxon>Brachycera</taxon>
        <taxon>Muscomorpha</taxon>
        <taxon>Ephydroidea</taxon>
        <taxon>Drosophilidae</taxon>
        <taxon>Drosophila</taxon>
        <taxon>Hawaiian Drosophila</taxon>
    </lineage>
</organism>
<evidence type="ECO:0000256" key="1">
    <source>
        <dbReference type="PIRSR" id="PIRSR001221-1"/>
    </source>
</evidence>
<keyword evidence="5" id="KW-1185">Reference proteome</keyword>
<feature type="chain" id="PRO_5002808795" evidence="2">
    <location>
        <begin position="22"/>
        <end position="535"/>
    </location>
</feature>
<dbReference type="InterPro" id="IPR036928">
    <property type="entry name" value="AS_sf"/>
</dbReference>
<dbReference type="InParanoid" id="B4JF58"/>
<evidence type="ECO:0000313" key="5">
    <source>
        <dbReference type="Proteomes" id="UP000001070"/>
    </source>
</evidence>
<dbReference type="Gene3D" id="3.90.1300.10">
    <property type="entry name" value="Amidase signature (AS) domain"/>
    <property type="match status" value="1"/>
</dbReference>
<dbReference type="HOGENOM" id="CLU_009600_16_1_1"/>
<dbReference type="PIRSF" id="PIRSF001221">
    <property type="entry name" value="Amidase_fungi"/>
    <property type="match status" value="1"/>
</dbReference>
<dbReference type="PhylomeDB" id="B4JF58"/>
<dbReference type="SMR" id="B4JF58"/>
<name>B4JF58_DROGR</name>
<dbReference type="GO" id="GO:0012505">
    <property type="term" value="C:endomembrane system"/>
    <property type="evidence" value="ECO:0007669"/>
    <property type="project" value="TreeGrafter"/>
</dbReference>
<evidence type="ECO:0000256" key="2">
    <source>
        <dbReference type="SAM" id="SignalP"/>
    </source>
</evidence>
<evidence type="ECO:0000259" key="3">
    <source>
        <dbReference type="Pfam" id="PF01425"/>
    </source>
</evidence>
<dbReference type="InterPro" id="IPR052739">
    <property type="entry name" value="FAAH2"/>
</dbReference>
<dbReference type="AlphaFoldDB" id="B4JF58"/>
<dbReference type="eggNOG" id="KOG1212">
    <property type="taxonomic scope" value="Eukaryota"/>
</dbReference>
<feature type="active site" description="Charge relay system" evidence="1">
    <location>
        <position position="129"/>
    </location>
</feature>
<proteinExistence type="predicted"/>
<dbReference type="PANTHER" id="PTHR43372:SF3">
    <property type="entry name" value="AT07710P-RELATED"/>
    <property type="match status" value="1"/>
</dbReference>
<dbReference type="InterPro" id="IPR023631">
    <property type="entry name" value="Amidase_dom"/>
</dbReference>
<dbReference type="Pfam" id="PF01425">
    <property type="entry name" value="Amidase"/>
    <property type="match status" value="1"/>
</dbReference>
<feature type="signal peptide" evidence="2">
    <location>
        <begin position="1"/>
        <end position="21"/>
    </location>
</feature>
<evidence type="ECO:0000313" key="4">
    <source>
        <dbReference type="EMBL" id="EDV93339.1"/>
    </source>
</evidence>
<reference evidence="4 5" key="1">
    <citation type="journal article" date="2007" name="Nature">
        <title>Evolution of genes and genomes on the Drosophila phylogeny.</title>
        <authorList>
            <consortium name="Drosophila 12 Genomes Consortium"/>
            <person name="Clark A.G."/>
            <person name="Eisen M.B."/>
            <person name="Smith D.R."/>
            <person name="Bergman C.M."/>
            <person name="Oliver B."/>
            <person name="Markow T.A."/>
            <person name="Kaufman T.C."/>
            <person name="Kellis M."/>
            <person name="Gelbart W."/>
            <person name="Iyer V.N."/>
            <person name="Pollard D.A."/>
            <person name="Sackton T.B."/>
            <person name="Larracuente A.M."/>
            <person name="Singh N.D."/>
            <person name="Abad J.P."/>
            <person name="Abt D.N."/>
            <person name="Adryan B."/>
            <person name="Aguade M."/>
            <person name="Akashi H."/>
            <person name="Anderson W.W."/>
            <person name="Aquadro C.F."/>
            <person name="Ardell D.H."/>
            <person name="Arguello R."/>
            <person name="Artieri C.G."/>
            <person name="Barbash D.A."/>
            <person name="Barker D."/>
            <person name="Barsanti P."/>
            <person name="Batterham P."/>
            <person name="Batzoglou S."/>
            <person name="Begun D."/>
            <person name="Bhutkar A."/>
            <person name="Blanco E."/>
            <person name="Bosak S.A."/>
            <person name="Bradley R.K."/>
            <person name="Brand A.D."/>
            <person name="Brent M.R."/>
            <person name="Brooks A.N."/>
            <person name="Brown R.H."/>
            <person name="Butlin R.K."/>
            <person name="Caggese C."/>
            <person name="Calvi B.R."/>
            <person name="Bernardo de Carvalho A."/>
            <person name="Caspi A."/>
            <person name="Castrezana S."/>
            <person name="Celniker S.E."/>
            <person name="Chang J.L."/>
            <person name="Chapple C."/>
            <person name="Chatterji S."/>
            <person name="Chinwalla A."/>
            <person name="Civetta A."/>
            <person name="Clifton S.W."/>
            <person name="Comeron J.M."/>
            <person name="Costello J.C."/>
            <person name="Coyne J.A."/>
            <person name="Daub J."/>
            <person name="David R.G."/>
            <person name="Delcher A.L."/>
            <person name="Delehaunty K."/>
            <person name="Do C.B."/>
            <person name="Ebling H."/>
            <person name="Edwards K."/>
            <person name="Eickbush T."/>
            <person name="Evans J.D."/>
            <person name="Filipski A."/>
            <person name="Findeiss S."/>
            <person name="Freyhult E."/>
            <person name="Fulton L."/>
            <person name="Fulton R."/>
            <person name="Garcia A.C."/>
            <person name="Gardiner A."/>
            <person name="Garfield D.A."/>
            <person name="Garvin B.E."/>
            <person name="Gibson G."/>
            <person name="Gilbert D."/>
            <person name="Gnerre S."/>
            <person name="Godfrey J."/>
            <person name="Good R."/>
            <person name="Gotea V."/>
            <person name="Gravely B."/>
            <person name="Greenberg A.J."/>
            <person name="Griffiths-Jones S."/>
            <person name="Gross S."/>
            <person name="Guigo R."/>
            <person name="Gustafson E.A."/>
            <person name="Haerty W."/>
            <person name="Hahn M.W."/>
            <person name="Halligan D.L."/>
            <person name="Halpern A.L."/>
            <person name="Halter G.M."/>
            <person name="Han M.V."/>
            <person name="Heger A."/>
            <person name="Hillier L."/>
            <person name="Hinrichs A.S."/>
            <person name="Holmes I."/>
            <person name="Hoskins R.A."/>
            <person name="Hubisz M.J."/>
            <person name="Hultmark D."/>
            <person name="Huntley M.A."/>
            <person name="Jaffe D.B."/>
            <person name="Jagadeeshan S."/>
            <person name="Jeck W.R."/>
            <person name="Johnson J."/>
            <person name="Jones C.D."/>
            <person name="Jordan W.C."/>
            <person name="Karpen G.H."/>
            <person name="Kataoka E."/>
            <person name="Keightley P.D."/>
            <person name="Kheradpour P."/>
            <person name="Kirkness E.F."/>
            <person name="Koerich L.B."/>
            <person name="Kristiansen K."/>
            <person name="Kudrna D."/>
            <person name="Kulathinal R.J."/>
            <person name="Kumar S."/>
            <person name="Kwok R."/>
            <person name="Lander E."/>
            <person name="Langley C.H."/>
            <person name="Lapoint R."/>
            <person name="Lazzaro B.P."/>
            <person name="Lee S.J."/>
            <person name="Levesque L."/>
            <person name="Li R."/>
            <person name="Lin C.F."/>
            <person name="Lin M.F."/>
            <person name="Lindblad-Toh K."/>
            <person name="Llopart A."/>
            <person name="Long M."/>
            <person name="Low L."/>
            <person name="Lozovsky E."/>
            <person name="Lu J."/>
            <person name="Luo M."/>
            <person name="Machado C.A."/>
            <person name="Makalowski W."/>
            <person name="Marzo M."/>
            <person name="Matsuda M."/>
            <person name="Matzkin L."/>
            <person name="McAllister B."/>
            <person name="McBride C.S."/>
            <person name="McKernan B."/>
            <person name="McKernan K."/>
            <person name="Mendez-Lago M."/>
            <person name="Minx P."/>
            <person name="Mollenhauer M.U."/>
            <person name="Montooth K."/>
            <person name="Mount S.M."/>
            <person name="Mu X."/>
            <person name="Myers E."/>
            <person name="Negre B."/>
            <person name="Newfeld S."/>
            <person name="Nielsen R."/>
            <person name="Noor M.A."/>
            <person name="O'Grady P."/>
            <person name="Pachter L."/>
            <person name="Papaceit M."/>
            <person name="Parisi M.J."/>
            <person name="Parisi M."/>
            <person name="Parts L."/>
            <person name="Pedersen J.S."/>
            <person name="Pesole G."/>
            <person name="Phillippy A.M."/>
            <person name="Ponting C.P."/>
            <person name="Pop M."/>
            <person name="Porcelli D."/>
            <person name="Powell J.R."/>
            <person name="Prohaska S."/>
            <person name="Pruitt K."/>
            <person name="Puig M."/>
            <person name="Quesneville H."/>
            <person name="Ram K.R."/>
            <person name="Rand D."/>
            <person name="Rasmussen M.D."/>
            <person name="Reed L.K."/>
            <person name="Reenan R."/>
            <person name="Reily A."/>
            <person name="Remington K.A."/>
            <person name="Rieger T.T."/>
            <person name="Ritchie M.G."/>
            <person name="Robin C."/>
            <person name="Rogers Y.H."/>
            <person name="Rohde C."/>
            <person name="Rozas J."/>
            <person name="Rubenfield M.J."/>
            <person name="Ruiz A."/>
            <person name="Russo S."/>
            <person name="Salzberg S.L."/>
            <person name="Sanchez-Gracia A."/>
            <person name="Saranga D.J."/>
            <person name="Sato H."/>
            <person name="Schaeffer S.W."/>
            <person name="Schatz M.C."/>
            <person name="Schlenke T."/>
            <person name="Schwartz R."/>
            <person name="Segarra C."/>
            <person name="Singh R.S."/>
            <person name="Sirot L."/>
            <person name="Sirota M."/>
            <person name="Sisneros N.B."/>
            <person name="Smith C.D."/>
            <person name="Smith T.F."/>
            <person name="Spieth J."/>
            <person name="Stage D.E."/>
            <person name="Stark A."/>
            <person name="Stephan W."/>
            <person name="Strausberg R.L."/>
            <person name="Strempel S."/>
            <person name="Sturgill D."/>
            <person name="Sutton G."/>
            <person name="Sutton G.G."/>
            <person name="Tao W."/>
            <person name="Teichmann S."/>
            <person name="Tobari Y.N."/>
            <person name="Tomimura Y."/>
            <person name="Tsolas J.M."/>
            <person name="Valente V.L."/>
            <person name="Venter E."/>
            <person name="Venter J.C."/>
            <person name="Vicario S."/>
            <person name="Vieira F.G."/>
            <person name="Vilella A.J."/>
            <person name="Villasante A."/>
            <person name="Walenz B."/>
            <person name="Wang J."/>
            <person name="Wasserman M."/>
            <person name="Watts T."/>
            <person name="Wilson D."/>
            <person name="Wilson R.K."/>
            <person name="Wing R.A."/>
            <person name="Wolfner M.F."/>
            <person name="Wong A."/>
            <person name="Wong G.K."/>
            <person name="Wu C.I."/>
            <person name="Wu G."/>
            <person name="Yamamoto D."/>
            <person name="Yang H.P."/>
            <person name="Yang S.P."/>
            <person name="Yorke J.A."/>
            <person name="Yoshida K."/>
            <person name="Zdobnov E."/>
            <person name="Zhang P."/>
            <person name="Zhang Y."/>
            <person name="Zimin A.V."/>
            <person name="Baldwin J."/>
            <person name="Abdouelleil A."/>
            <person name="Abdulkadir J."/>
            <person name="Abebe A."/>
            <person name="Abera B."/>
            <person name="Abreu J."/>
            <person name="Acer S.C."/>
            <person name="Aftuck L."/>
            <person name="Alexander A."/>
            <person name="An P."/>
            <person name="Anderson E."/>
            <person name="Anderson S."/>
            <person name="Arachi H."/>
            <person name="Azer M."/>
            <person name="Bachantsang P."/>
            <person name="Barry A."/>
            <person name="Bayul T."/>
            <person name="Berlin A."/>
            <person name="Bessette D."/>
            <person name="Bloom T."/>
            <person name="Blye J."/>
            <person name="Boguslavskiy L."/>
            <person name="Bonnet C."/>
            <person name="Boukhgalter B."/>
            <person name="Bourzgui I."/>
            <person name="Brown A."/>
            <person name="Cahill P."/>
            <person name="Channer S."/>
            <person name="Cheshatsang Y."/>
            <person name="Chuda L."/>
            <person name="Citroen M."/>
            <person name="Collymore A."/>
            <person name="Cooke P."/>
            <person name="Costello M."/>
            <person name="D'Aco K."/>
            <person name="Daza R."/>
            <person name="De Haan G."/>
            <person name="DeGray S."/>
            <person name="DeMaso C."/>
            <person name="Dhargay N."/>
            <person name="Dooley K."/>
            <person name="Dooley E."/>
            <person name="Doricent M."/>
            <person name="Dorje P."/>
            <person name="Dorjee K."/>
            <person name="Dupes A."/>
            <person name="Elong R."/>
            <person name="Falk J."/>
            <person name="Farina A."/>
            <person name="Faro S."/>
            <person name="Ferguson D."/>
            <person name="Fisher S."/>
            <person name="Foley C.D."/>
            <person name="Franke A."/>
            <person name="Friedrich D."/>
            <person name="Gadbois L."/>
            <person name="Gearin G."/>
            <person name="Gearin C.R."/>
            <person name="Giannoukos G."/>
            <person name="Goode T."/>
            <person name="Graham J."/>
            <person name="Grandbois E."/>
            <person name="Grewal S."/>
            <person name="Gyaltsen K."/>
            <person name="Hafez N."/>
            <person name="Hagos B."/>
            <person name="Hall J."/>
            <person name="Henson C."/>
            <person name="Hollinger A."/>
            <person name="Honan T."/>
            <person name="Huard M.D."/>
            <person name="Hughes L."/>
            <person name="Hurhula B."/>
            <person name="Husby M.E."/>
            <person name="Kamat A."/>
            <person name="Kanga B."/>
            <person name="Kashin S."/>
            <person name="Khazanovich D."/>
            <person name="Kisner P."/>
            <person name="Lance K."/>
            <person name="Lara M."/>
            <person name="Lee W."/>
            <person name="Lennon N."/>
            <person name="Letendre F."/>
            <person name="LeVine R."/>
            <person name="Lipovsky A."/>
            <person name="Liu X."/>
            <person name="Liu J."/>
            <person name="Liu S."/>
            <person name="Lokyitsang T."/>
            <person name="Lokyitsang Y."/>
            <person name="Lubonja R."/>
            <person name="Lui A."/>
            <person name="MacDonald P."/>
            <person name="Magnisalis V."/>
            <person name="Maru K."/>
            <person name="Matthews C."/>
            <person name="McCusker W."/>
            <person name="McDonough S."/>
            <person name="Mehta T."/>
            <person name="Meldrim J."/>
            <person name="Meneus L."/>
            <person name="Mihai O."/>
            <person name="Mihalev A."/>
            <person name="Mihova T."/>
            <person name="Mittelman R."/>
            <person name="Mlenga V."/>
            <person name="Montmayeur A."/>
            <person name="Mulrain L."/>
            <person name="Navidi A."/>
            <person name="Naylor J."/>
            <person name="Negash T."/>
            <person name="Nguyen T."/>
            <person name="Nguyen N."/>
            <person name="Nicol R."/>
            <person name="Norbu C."/>
            <person name="Norbu N."/>
            <person name="Novod N."/>
            <person name="O'Neill B."/>
            <person name="Osman S."/>
            <person name="Markiewicz E."/>
            <person name="Oyono O.L."/>
            <person name="Patti C."/>
            <person name="Phunkhang P."/>
            <person name="Pierre F."/>
            <person name="Priest M."/>
            <person name="Raghuraman S."/>
            <person name="Rege F."/>
            <person name="Reyes R."/>
            <person name="Rise C."/>
            <person name="Rogov P."/>
            <person name="Ross K."/>
            <person name="Ryan E."/>
            <person name="Settipalli S."/>
            <person name="Shea T."/>
            <person name="Sherpa N."/>
            <person name="Shi L."/>
            <person name="Shih D."/>
            <person name="Sparrow T."/>
            <person name="Spaulding J."/>
            <person name="Stalker J."/>
            <person name="Stange-Thomann N."/>
            <person name="Stavropoulos S."/>
            <person name="Stone C."/>
            <person name="Strader C."/>
            <person name="Tesfaye S."/>
            <person name="Thomson T."/>
            <person name="Thoulutsang Y."/>
            <person name="Thoulutsang D."/>
            <person name="Topham K."/>
            <person name="Topping I."/>
            <person name="Tsamla T."/>
            <person name="Vassiliev H."/>
            <person name="Vo A."/>
            <person name="Wangchuk T."/>
            <person name="Wangdi T."/>
            <person name="Weiand M."/>
            <person name="Wilkinson J."/>
            <person name="Wilson A."/>
            <person name="Yadav S."/>
            <person name="Young G."/>
            <person name="Yu Q."/>
            <person name="Zembek L."/>
            <person name="Zhong D."/>
            <person name="Zimmer A."/>
            <person name="Zwirko Z."/>
            <person name="Jaffe D.B."/>
            <person name="Alvarez P."/>
            <person name="Brockman W."/>
            <person name="Butler J."/>
            <person name="Chin C."/>
            <person name="Gnerre S."/>
            <person name="Grabherr M."/>
            <person name="Kleber M."/>
            <person name="Mauceli E."/>
            <person name="MacCallum I."/>
        </authorList>
    </citation>
    <scope>NUCLEOTIDE SEQUENCE [LARGE SCALE GENOMIC DNA]</scope>
    <source>
        <strain evidence="5">Tucson 15287-2541.00</strain>
    </source>
</reference>